<keyword evidence="4" id="KW-1185">Reference proteome</keyword>
<accession>A0ABY8QDS6</accession>
<dbReference type="EMBL" id="CP124537">
    <property type="protein sequence ID" value="WGV18430.1"/>
    <property type="molecule type" value="Genomic_DNA"/>
</dbReference>
<dbReference type="InterPro" id="IPR036928">
    <property type="entry name" value="AS_sf"/>
</dbReference>
<dbReference type="Gene3D" id="3.90.1300.10">
    <property type="entry name" value="Amidase signature (AS) domain"/>
    <property type="match status" value="1"/>
</dbReference>
<evidence type="ECO:0000256" key="1">
    <source>
        <dbReference type="ARBA" id="ARBA00009199"/>
    </source>
</evidence>
<dbReference type="SUPFAM" id="SSF75304">
    <property type="entry name" value="Amidase signature (AS) enzymes"/>
    <property type="match status" value="1"/>
</dbReference>
<comment type="similarity">
    <text evidence="1">Belongs to the amidase family.</text>
</comment>
<organism evidence="3 4">
    <name type="scientific">Fuscovulum ytuae</name>
    <dbReference type="NCBI Taxonomy" id="3042299"/>
    <lineage>
        <taxon>Bacteria</taxon>
        <taxon>Pseudomonadati</taxon>
        <taxon>Pseudomonadota</taxon>
        <taxon>Alphaproteobacteria</taxon>
        <taxon>Rhodobacterales</taxon>
        <taxon>Paracoccaceae</taxon>
        <taxon>Fuscovulum</taxon>
    </lineage>
</organism>
<dbReference type="NCBIfam" id="NF005687">
    <property type="entry name" value="PRK07487.1"/>
    <property type="match status" value="1"/>
</dbReference>
<dbReference type="RefSeq" id="WP_281470655.1">
    <property type="nucleotide sequence ID" value="NZ_CP124537.1"/>
</dbReference>
<feature type="domain" description="Amidase" evidence="2">
    <location>
        <begin position="25"/>
        <end position="444"/>
    </location>
</feature>
<dbReference type="Pfam" id="PF01425">
    <property type="entry name" value="Amidase"/>
    <property type="match status" value="1"/>
</dbReference>
<dbReference type="Proteomes" id="UP001230978">
    <property type="component" value="Plasmid unnamed2"/>
</dbReference>
<dbReference type="InterPro" id="IPR023631">
    <property type="entry name" value="Amidase_dom"/>
</dbReference>
<dbReference type="PROSITE" id="PS00571">
    <property type="entry name" value="AMIDASES"/>
    <property type="match status" value="1"/>
</dbReference>
<reference evidence="3 4" key="1">
    <citation type="submission" date="2023-04" db="EMBL/GenBank/DDBJ databases">
        <title>YMD61, complete Genome.</title>
        <authorList>
            <person name="Zhang J."/>
        </authorList>
    </citation>
    <scope>NUCLEOTIDE SEQUENCE [LARGE SCALE GENOMIC DNA]</scope>
    <source>
        <strain evidence="3 4">YMD61</strain>
        <plasmid evidence="3 4">unnamed2</plasmid>
    </source>
</reference>
<dbReference type="InterPro" id="IPR020556">
    <property type="entry name" value="Amidase_CS"/>
</dbReference>
<dbReference type="InterPro" id="IPR000120">
    <property type="entry name" value="Amidase"/>
</dbReference>
<dbReference type="PANTHER" id="PTHR11895">
    <property type="entry name" value="TRANSAMIDASE"/>
    <property type="match status" value="1"/>
</dbReference>
<gene>
    <name evidence="3" type="ORF">QF092_19595</name>
</gene>
<evidence type="ECO:0000313" key="4">
    <source>
        <dbReference type="Proteomes" id="UP001230978"/>
    </source>
</evidence>
<protein>
    <submittedName>
        <fullName evidence="3">Amidase</fullName>
    </submittedName>
</protein>
<dbReference type="PANTHER" id="PTHR11895:SF7">
    <property type="entry name" value="GLUTAMYL-TRNA(GLN) AMIDOTRANSFERASE SUBUNIT A, MITOCHONDRIAL"/>
    <property type="match status" value="1"/>
</dbReference>
<keyword evidence="3" id="KW-0614">Plasmid</keyword>
<evidence type="ECO:0000313" key="3">
    <source>
        <dbReference type="EMBL" id="WGV18430.1"/>
    </source>
</evidence>
<sequence length="464" mass="49245">MTDPITLSATAIAQAIRDGDLGAKEVLDATLSRIDEENPQLNAIVARMDDEARATAHAIDSARLRGDDLPPLAGVPVTVKVNVDQMGQATTNGLRLQSGLIGDEDNPVVANLRRAGAVIVGRTNTPAFSLRWFTRNSLHGQTLNPYDALLTPGGSSGGAGAAVAAGMGAIAHGTDIAGSIRYPAYACGVHGLRPSLGRVPAFNATAGDRHIGGQLMAVSGPLARTIPDLRLAFTAMAAPDLRDPWFMPVPLVGPPAHRRVALIEAPDGMAVATEVRTALHAAAAQLQAQGWEVDIPTPPPLREGLAVQIALWMADMRRIEEAVLREDDPDARFIYDQFCRISPALSADGLMDALRVRSRLVRLWRQFFEEWPLVLCPVSGAVPFANNIDVRSPEDFDQVIEAQLPQIVPPLMGLPGLAVTTDLSGPTPMGVQFLAAPFREDLLLAAGQAVALEVPPIRARATIA</sequence>
<evidence type="ECO:0000259" key="2">
    <source>
        <dbReference type="Pfam" id="PF01425"/>
    </source>
</evidence>
<geneLocation type="plasmid" evidence="3 4">
    <name>unnamed2</name>
</geneLocation>
<name>A0ABY8QDS6_9RHOB</name>
<proteinExistence type="inferred from homology"/>